<dbReference type="PROSITE" id="PS50106">
    <property type="entry name" value="PDZ"/>
    <property type="match status" value="1"/>
</dbReference>
<dbReference type="Gene3D" id="2.30.42.10">
    <property type="match status" value="1"/>
</dbReference>
<dbReference type="InterPro" id="IPR001478">
    <property type="entry name" value="PDZ"/>
</dbReference>
<keyword evidence="1" id="KW-0677">Repeat</keyword>
<dbReference type="EMBL" id="JAMKFB020000009">
    <property type="protein sequence ID" value="KAL0183891.1"/>
    <property type="molecule type" value="Genomic_DNA"/>
</dbReference>
<dbReference type="AlphaFoldDB" id="A0ABD0QDB3"/>
<protein>
    <recommendedName>
        <fullName evidence="3">PDZ domain-containing protein</fullName>
    </recommendedName>
</protein>
<evidence type="ECO:0000256" key="1">
    <source>
        <dbReference type="ARBA" id="ARBA00022737"/>
    </source>
</evidence>
<dbReference type="CDD" id="cd06768">
    <property type="entry name" value="PDZ_NHERF-like"/>
    <property type="match status" value="1"/>
</dbReference>
<reference evidence="4 5" key="1">
    <citation type="submission" date="2024-05" db="EMBL/GenBank/DDBJ databases">
        <title>Genome sequencing and assembly of Indian major carp, Cirrhinus mrigala (Hamilton, 1822).</title>
        <authorList>
            <person name="Mohindra V."/>
            <person name="Chowdhury L.M."/>
            <person name="Lal K."/>
            <person name="Jena J.K."/>
        </authorList>
    </citation>
    <scope>NUCLEOTIDE SEQUENCE [LARGE SCALE GENOMIC DNA]</scope>
    <source>
        <strain evidence="4">CM1030</strain>
        <tissue evidence="4">Blood</tissue>
    </source>
</reference>
<evidence type="ECO:0000313" key="4">
    <source>
        <dbReference type="EMBL" id="KAL0183891.1"/>
    </source>
</evidence>
<dbReference type="PANTHER" id="PTHR14191">
    <property type="entry name" value="PDZ DOMAIN CONTAINING PROTEIN"/>
    <property type="match status" value="1"/>
</dbReference>
<proteinExistence type="inferred from homology"/>
<dbReference type="SUPFAM" id="SSF50156">
    <property type="entry name" value="PDZ domain-like"/>
    <property type="match status" value="1"/>
</dbReference>
<name>A0ABD0QDB3_CIRMR</name>
<dbReference type="Pfam" id="PF00595">
    <property type="entry name" value="PDZ"/>
    <property type="match status" value="1"/>
</dbReference>
<dbReference type="SMART" id="SM00228">
    <property type="entry name" value="PDZ"/>
    <property type="match status" value="1"/>
</dbReference>
<gene>
    <name evidence="4" type="ORF">M9458_019587</name>
</gene>
<evidence type="ECO:0000256" key="2">
    <source>
        <dbReference type="ARBA" id="ARBA00038110"/>
    </source>
</evidence>
<comment type="caution">
    <text evidence="4">The sequence shown here is derived from an EMBL/GenBank/DDBJ whole genome shotgun (WGS) entry which is preliminary data.</text>
</comment>
<evidence type="ECO:0000313" key="5">
    <source>
        <dbReference type="Proteomes" id="UP001529510"/>
    </source>
</evidence>
<feature type="non-terminal residue" evidence="4">
    <location>
        <position position="143"/>
    </location>
</feature>
<evidence type="ECO:0000259" key="3">
    <source>
        <dbReference type="PROSITE" id="PS50106"/>
    </source>
</evidence>
<organism evidence="4 5">
    <name type="scientific">Cirrhinus mrigala</name>
    <name type="common">Mrigala</name>
    <dbReference type="NCBI Taxonomy" id="683832"/>
    <lineage>
        <taxon>Eukaryota</taxon>
        <taxon>Metazoa</taxon>
        <taxon>Chordata</taxon>
        <taxon>Craniata</taxon>
        <taxon>Vertebrata</taxon>
        <taxon>Euteleostomi</taxon>
        <taxon>Actinopterygii</taxon>
        <taxon>Neopterygii</taxon>
        <taxon>Teleostei</taxon>
        <taxon>Ostariophysi</taxon>
        <taxon>Cypriniformes</taxon>
        <taxon>Cyprinidae</taxon>
        <taxon>Labeoninae</taxon>
        <taxon>Labeonini</taxon>
        <taxon>Cirrhinus</taxon>
    </lineage>
</organism>
<dbReference type="InterPro" id="IPR036034">
    <property type="entry name" value="PDZ_sf"/>
</dbReference>
<dbReference type="PANTHER" id="PTHR14191:SF6">
    <property type="entry name" value="NA(+)_H(+) EXCHANGE REGULATORY COFACTOR NHE-RF3-RELATED"/>
    <property type="match status" value="1"/>
</dbReference>
<dbReference type="Proteomes" id="UP001529510">
    <property type="component" value="Unassembled WGS sequence"/>
</dbReference>
<keyword evidence="5" id="KW-1185">Reference proteome</keyword>
<comment type="similarity">
    <text evidence="2">Belongs to the NHER family.</text>
</comment>
<accession>A0ABD0QDB3</accession>
<sequence length="143" mass="15336">MAGLKPRVITLSKRDGQGYGFFLRVEHGEEGHLIRALETGGVAQLAGLRDGDRIIKVNGTFVDTLEHSRVADLVRKSGMTVTFHVLGEEDYKSAKAKGVNLADLQLGQSQPTMNGVSAPAAKAKLCYLQKSSSGFGFSLKSTK</sequence>
<feature type="domain" description="PDZ" evidence="3">
    <location>
        <begin position="8"/>
        <end position="89"/>
    </location>
</feature>
<dbReference type="InterPro" id="IPR051067">
    <property type="entry name" value="NHER"/>
</dbReference>